<dbReference type="PANTHER" id="PTHR47424">
    <property type="entry name" value="REGULATORY PROTEIN GAL4"/>
    <property type="match status" value="1"/>
</dbReference>
<name>A0A9P9J453_9HYPO</name>
<dbReference type="GO" id="GO:0008270">
    <property type="term" value="F:zinc ion binding"/>
    <property type="evidence" value="ECO:0007669"/>
    <property type="project" value="InterPro"/>
</dbReference>
<keyword evidence="2" id="KW-0805">Transcription regulation</keyword>
<dbReference type="OrthoDB" id="47007at2759"/>
<dbReference type="InterPro" id="IPR007219">
    <property type="entry name" value="XnlR_reg_dom"/>
</dbReference>
<dbReference type="EMBL" id="JAGMUU010000011">
    <property type="protein sequence ID" value="KAH7142870.1"/>
    <property type="molecule type" value="Genomic_DNA"/>
</dbReference>
<accession>A0A9P9J453</accession>
<reference evidence="7" key="1">
    <citation type="journal article" date="2021" name="Nat. Commun.">
        <title>Genetic determinants of endophytism in the Arabidopsis root mycobiome.</title>
        <authorList>
            <person name="Mesny F."/>
            <person name="Miyauchi S."/>
            <person name="Thiergart T."/>
            <person name="Pickel B."/>
            <person name="Atanasova L."/>
            <person name="Karlsson M."/>
            <person name="Huettel B."/>
            <person name="Barry K.W."/>
            <person name="Haridas S."/>
            <person name="Chen C."/>
            <person name="Bauer D."/>
            <person name="Andreopoulos W."/>
            <person name="Pangilinan J."/>
            <person name="LaButti K."/>
            <person name="Riley R."/>
            <person name="Lipzen A."/>
            <person name="Clum A."/>
            <person name="Drula E."/>
            <person name="Henrissat B."/>
            <person name="Kohler A."/>
            <person name="Grigoriev I.V."/>
            <person name="Martin F.M."/>
            <person name="Hacquard S."/>
        </authorList>
    </citation>
    <scope>NUCLEOTIDE SEQUENCE</scope>
    <source>
        <strain evidence="7">MPI-CAGE-AT-0021</strain>
    </source>
</reference>
<dbReference type="CDD" id="cd00067">
    <property type="entry name" value="GAL4"/>
    <property type="match status" value="1"/>
</dbReference>
<protein>
    <recommendedName>
        <fullName evidence="6">Zn(2)-C6 fungal-type domain-containing protein</fullName>
    </recommendedName>
</protein>
<dbReference type="GO" id="GO:0000981">
    <property type="term" value="F:DNA-binding transcription factor activity, RNA polymerase II-specific"/>
    <property type="evidence" value="ECO:0007669"/>
    <property type="project" value="InterPro"/>
</dbReference>
<evidence type="ECO:0000256" key="2">
    <source>
        <dbReference type="ARBA" id="ARBA00023015"/>
    </source>
</evidence>
<evidence type="ECO:0000256" key="3">
    <source>
        <dbReference type="ARBA" id="ARBA00023163"/>
    </source>
</evidence>
<dbReference type="InterPro" id="IPR051127">
    <property type="entry name" value="Fungal_SecMet_Regulators"/>
</dbReference>
<keyword evidence="4" id="KW-0539">Nucleus</keyword>
<dbReference type="AlphaFoldDB" id="A0A9P9J453"/>
<dbReference type="SMART" id="SM00906">
    <property type="entry name" value="Fungal_trans"/>
    <property type="match status" value="1"/>
</dbReference>
<evidence type="ECO:0000256" key="4">
    <source>
        <dbReference type="ARBA" id="ARBA00023242"/>
    </source>
</evidence>
<dbReference type="Proteomes" id="UP000717696">
    <property type="component" value="Unassembled WGS sequence"/>
</dbReference>
<dbReference type="PROSITE" id="PS00463">
    <property type="entry name" value="ZN2_CY6_FUNGAL_1"/>
    <property type="match status" value="1"/>
</dbReference>
<keyword evidence="3" id="KW-0804">Transcription</keyword>
<evidence type="ECO:0000313" key="7">
    <source>
        <dbReference type="EMBL" id="KAH7142870.1"/>
    </source>
</evidence>
<proteinExistence type="predicted"/>
<dbReference type="InterPro" id="IPR001138">
    <property type="entry name" value="Zn2Cys6_DnaBD"/>
</dbReference>
<evidence type="ECO:0000256" key="1">
    <source>
        <dbReference type="ARBA" id="ARBA00022723"/>
    </source>
</evidence>
<dbReference type="Pfam" id="PF00172">
    <property type="entry name" value="Zn_clus"/>
    <property type="match status" value="1"/>
</dbReference>
<feature type="region of interest" description="Disordered" evidence="5">
    <location>
        <begin position="57"/>
        <end position="98"/>
    </location>
</feature>
<dbReference type="SMART" id="SM00066">
    <property type="entry name" value="GAL4"/>
    <property type="match status" value="1"/>
</dbReference>
<comment type="caution">
    <text evidence="7">The sequence shown here is derived from an EMBL/GenBank/DDBJ whole genome shotgun (WGS) entry which is preliminary data.</text>
</comment>
<dbReference type="PANTHER" id="PTHR47424:SF9">
    <property type="entry name" value="TAH-2"/>
    <property type="match status" value="1"/>
</dbReference>
<keyword evidence="1" id="KW-0479">Metal-binding</keyword>
<dbReference type="Pfam" id="PF04082">
    <property type="entry name" value="Fungal_trans"/>
    <property type="match status" value="1"/>
</dbReference>
<dbReference type="GO" id="GO:0006351">
    <property type="term" value="P:DNA-templated transcription"/>
    <property type="evidence" value="ECO:0007669"/>
    <property type="project" value="InterPro"/>
</dbReference>
<evidence type="ECO:0000256" key="5">
    <source>
        <dbReference type="SAM" id="MobiDB-lite"/>
    </source>
</evidence>
<dbReference type="Gene3D" id="4.10.240.10">
    <property type="entry name" value="Zn(2)-C6 fungal-type DNA-binding domain"/>
    <property type="match status" value="1"/>
</dbReference>
<feature type="domain" description="Zn(2)-C6 fungal-type" evidence="6">
    <location>
        <begin position="17"/>
        <end position="48"/>
    </location>
</feature>
<gene>
    <name evidence="7" type="ORF">B0J13DRAFT_445071</name>
</gene>
<evidence type="ECO:0000259" key="6">
    <source>
        <dbReference type="PROSITE" id="PS50048"/>
    </source>
</evidence>
<evidence type="ECO:0000313" key="8">
    <source>
        <dbReference type="Proteomes" id="UP000717696"/>
    </source>
</evidence>
<dbReference type="CDD" id="cd12148">
    <property type="entry name" value="fungal_TF_MHR"/>
    <property type="match status" value="1"/>
</dbReference>
<sequence>MPTRRISDGLRRRCTMACENCKRRKERCDGSLPCRRCVTRRVAAQCQYSRLHRAPLSHRQNPGARLRQSSVSVAETSFDSPSNTRGQPPRQISTQSELCSSSFPNRTVWTPTLLVCDVQEGSIFFGDSANESFLRQIRRLVAQTLGSCPFVDEPVEYHAVDGISASLVGWNETRTPPAKPTPAQANYLVSWSMRATNGMLGVVRESDAQIEMAQWLEQADETPSLSAALSYLILAKGALSCPEDEDHLADAYFSYARYLTSLSPMDEPSLKCILCYTWIAFYQLGTGKRNAAYHSVGVAVRVAHAMGIHRTDLPGYLDVENHAFRERLWKALRKLDLFTSGSLGRPLCTNETRDTKVEQGYSSTIDITAILETILREVYLAFKMSKDFVVAMTKEHRLWATRIADGLKADGIEPAELVDGCERQPNLAFYNIKESYYWSIMLLTRPFLLERASTPTSNTGPRKFHTADHDEFPQVSQTDTALVYACVDSAVRTIDLLQCLLTSVDLPKRLPFIVNSAFGAALTLGVAIFADLGQVFPLQRNLQIALELLQKFQNHDPVAKHNRVAVEQLQSTCDKYVARRNRQMMESQSQLVSELFGRVHEEFPLLNQALDEMNVSWTEVVTRQLAPQSPIRPLSTVFVTDDSSLDLESGNTVGSLSHLALDSFQEPQLTDMGYVNNESYIDSFIFSSLD</sequence>
<dbReference type="SUPFAM" id="SSF57701">
    <property type="entry name" value="Zn2/Cys6 DNA-binding domain"/>
    <property type="match status" value="1"/>
</dbReference>
<organism evidence="7 8">
    <name type="scientific">Dactylonectria estremocensis</name>
    <dbReference type="NCBI Taxonomy" id="1079267"/>
    <lineage>
        <taxon>Eukaryota</taxon>
        <taxon>Fungi</taxon>
        <taxon>Dikarya</taxon>
        <taxon>Ascomycota</taxon>
        <taxon>Pezizomycotina</taxon>
        <taxon>Sordariomycetes</taxon>
        <taxon>Hypocreomycetidae</taxon>
        <taxon>Hypocreales</taxon>
        <taxon>Nectriaceae</taxon>
        <taxon>Dactylonectria</taxon>
    </lineage>
</organism>
<dbReference type="PROSITE" id="PS50048">
    <property type="entry name" value="ZN2_CY6_FUNGAL_2"/>
    <property type="match status" value="1"/>
</dbReference>
<feature type="compositionally biased region" description="Polar residues" evidence="5">
    <location>
        <begin position="67"/>
        <end position="98"/>
    </location>
</feature>
<dbReference type="InterPro" id="IPR036864">
    <property type="entry name" value="Zn2-C6_fun-type_DNA-bd_sf"/>
</dbReference>
<keyword evidence="8" id="KW-1185">Reference proteome</keyword>
<dbReference type="GO" id="GO:0005634">
    <property type="term" value="C:nucleus"/>
    <property type="evidence" value="ECO:0007669"/>
    <property type="project" value="TreeGrafter"/>
</dbReference>
<dbReference type="GO" id="GO:0000978">
    <property type="term" value="F:RNA polymerase II cis-regulatory region sequence-specific DNA binding"/>
    <property type="evidence" value="ECO:0007669"/>
    <property type="project" value="TreeGrafter"/>
</dbReference>
<dbReference type="GO" id="GO:0000435">
    <property type="term" value="P:positive regulation of transcription from RNA polymerase II promoter by galactose"/>
    <property type="evidence" value="ECO:0007669"/>
    <property type="project" value="TreeGrafter"/>
</dbReference>